<dbReference type="OrthoDB" id="4440408at2759"/>
<dbReference type="Proteomes" id="UP000247233">
    <property type="component" value="Unassembled WGS sequence"/>
</dbReference>
<comment type="caution">
    <text evidence="1">The sequence shown here is derived from an EMBL/GenBank/DDBJ whole genome shotgun (WGS) entry which is preliminary data.</text>
</comment>
<keyword evidence="2" id="KW-1185">Reference proteome</keyword>
<evidence type="ECO:0000313" key="2">
    <source>
        <dbReference type="Proteomes" id="UP000247233"/>
    </source>
</evidence>
<organism evidence="1 2">
    <name type="scientific">Aspergillus heteromorphus CBS 117.55</name>
    <dbReference type="NCBI Taxonomy" id="1448321"/>
    <lineage>
        <taxon>Eukaryota</taxon>
        <taxon>Fungi</taxon>
        <taxon>Dikarya</taxon>
        <taxon>Ascomycota</taxon>
        <taxon>Pezizomycotina</taxon>
        <taxon>Eurotiomycetes</taxon>
        <taxon>Eurotiomycetidae</taxon>
        <taxon>Eurotiales</taxon>
        <taxon>Aspergillaceae</taxon>
        <taxon>Aspergillus</taxon>
        <taxon>Aspergillus subgen. Circumdati</taxon>
    </lineage>
</organism>
<dbReference type="STRING" id="1448321.A0A317WJZ0"/>
<dbReference type="VEuPathDB" id="FungiDB:BO70DRAFT_422232"/>
<dbReference type="GeneID" id="37069789"/>
<sequence>MPFKAAKAAIAKKLDPTFEDLEDQLEIWGKKRWAQKLRLKQHEWRGHQPYDLPPAVKTWIRFASKLNVMVQQELYLQARQELLFEELDRSPWAAEDIVDKQQEIKEKLRRFPGAIWREERNVYFCMLEIEDGPLKRAFRAHHRDKDWHLSKWAREDCAGMGGCCGRACGCCTRPRNDKRSNLIGHCSSMCLCCEKARGFSFVYLREPGKDPLCKIPIRILGPSVVKQYANTHVWGL</sequence>
<dbReference type="AlphaFoldDB" id="A0A317WJZ0"/>
<name>A0A317WJZ0_9EURO</name>
<dbReference type="EMBL" id="MSFL01000007">
    <property type="protein sequence ID" value="PWY86673.1"/>
    <property type="molecule type" value="Genomic_DNA"/>
</dbReference>
<dbReference type="RefSeq" id="XP_025400905.1">
    <property type="nucleotide sequence ID" value="XM_025547552.1"/>
</dbReference>
<gene>
    <name evidence="1" type="ORF">BO70DRAFT_422232</name>
</gene>
<accession>A0A317WJZ0</accession>
<proteinExistence type="predicted"/>
<protein>
    <submittedName>
        <fullName evidence="1">Uncharacterized protein</fullName>
    </submittedName>
</protein>
<evidence type="ECO:0000313" key="1">
    <source>
        <dbReference type="EMBL" id="PWY86673.1"/>
    </source>
</evidence>
<reference evidence="1 2" key="1">
    <citation type="submission" date="2016-12" db="EMBL/GenBank/DDBJ databases">
        <title>The genomes of Aspergillus section Nigri reveals drivers in fungal speciation.</title>
        <authorList>
            <consortium name="DOE Joint Genome Institute"/>
            <person name="Vesth T.C."/>
            <person name="Nybo J."/>
            <person name="Theobald S."/>
            <person name="Brandl J."/>
            <person name="Frisvad J.C."/>
            <person name="Nielsen K.F."/>
            <person name="Lyhne E.K."/>
            <person name="Kogle M.E."/>
            <person name="Kuo A."/>
            <person name="Riley R."/>
            <person name="Clum A."/>
            <person name="Nolan M."/>
            <person name="Lipzen A."/>
            <person name="Salamov A."/>
            <person name="Henrissat B."/>
            <person name="Wiebenga A."/>
            <person name="De Vries R.P."/>
            <person name="Grigoriev I.V."/>
            <person name="Mortensen U.H."/>
            <person name="Andersen M.R."/>
            <person name="Baker S.E."/>
        </authorList>
    </citation>
    <scope>NUCLEOTIDE SEQUENCE [LARGE SCALE GENOMIC DNA]</scope>
    <source>
        <strain evidence="1 2">CBS 117.55</strain>
    </source>
</reference>